<organism evidence="1">
    <name type="scientific">freshwater metagenome</name>
    <dbReference type="NCBI Taxonomy" id="449393"/>
    <lineage>
        <taxon>unclassified sequences</taxon>
        <taxon>metagenomes</taxon>
        <taxon>ecological metagenomes</taxon>
    </lineage>
</organism>
<accession>A0A6J6ZSJ8</accession>
<reference evidence="1" key="1">
    <citation type="submission" date="2020-05" db="EMBL/GenBank/DDBJ databases">
        <authorList>
            <person name="Chiriac C."/>
            <person name="Salcher M."/>
            <person name="Ghai R."/>
            <person name="Kavagutti S V."/>
        </authorList>
    </citation>
    <scope>NUCLEOTIDE SEQUENCE</scope>
</reference>
<gene>
    <name evidence="1" type="ORF">UFOPK3124_01162</name>
</gene>
<sequence length="140" mass="15536">MTKILNSNFKIIQTPKYSADVLIILESRGGSSHNARNPDYSKQLSRILRILKNNSCTITRVDLMSQVALKTLKDPKLKLAYPMVLNKYPSIETLRKEIQLAQKSIGQRPGAMGGNGTKRIGIYVKVGPRIALKGMEVILG</sequence>
<protein>
    <submittedName>
        <fullName evidence="1">Unannotated protein</fullName>
    </submittedName>
</protein>
<evidence type="ECO:0000313" key="1">
    <source>
        <dbReference type="EMBL" id="CAB4823398.1"/>
    </source>
</evidence>
<dbReference type="EMBL" id="CAFAAY010000125">
    <property type="protein sequence ID" value="CAB4823398.1"/>
    <property type="molecule type" value="Genomic_DNA"/>
</dbReference>
<dbReference type="AlphaFoldDB" id="A0A6J6ZSJ8"/>
<proteinExistence type="predicted"/>
<name>A0A6J6ZSJ8_9ZZZZ</name>